<sequence>MNNHLVVAMPTLTVTQQEQLKNQLWPVYKHHRELGVEAFFRYVTAITHGWSSCPNSTRASSAYDFPELLRVQLSDDIQIADGNCSSR</sequence>
<name>A0A409YD76_9AGAR</name>
<gene>
    <name evidence="1" type="ORF">CVT26_015546</name>
</gene>
<organism evidence="1 2">
    <name type="scientific">Gymnopilus dilepis</name>
    <dbReference type="NCBI Taxonomy" id="231916"/>
    <lineage>
        <taxon>Eukaryota</taxon>
        <taxon>Fungi</taxon>
        <taxon>Dikarya</taxon>
        <taxon>Basidiomycota</taxon>
        <taxon>Agaricomycotina</taxon>
        <taxon>Agaricomycetes</taxon>
        <taxon>Agaricomycetidae</taxon>
        <taxon>Agaricales</taxon>
        <taxon>Agaricineae</taxon>
        <taxon>Hymenogastraceae</taxon>
        <taxon>Gymnopilus</taxon>
    </lineage>
</organism>
<dbReference type="AlphaFoldDB" id="A0A409YD76"/>
<evidence type="ECO:0000313" key="2">
    <source>
        <dbReference type="Proteomes" id="UP000284706"/>
    </source>
</evidence>
<accession>A0A409YD76</accession>
<reference evidence="1 2" key="1">
    <citation type="journal article" date="2018" name="Evol. Lett.">
        <title>Horizontal gene cluster transfer increased hallucinogenic mushroom diversity.</title>
        <authorList>
            <person name="Reynolds H.T."/>
            <person name="Vijayakumar V."/>
            <person name="Gluck-Thaler E."/>
            <person name="Korotkin H.B."/>
            <person name="Matheny P.B."/>
            <person name="Slot J.C."/>
        </authorList>
    </citation>
    <scope>NUCLEOTIDE SEQUENCE [LARGE SCALE GENOMIC DNA]</scope>
    <source>
        <strain evidence="1 2">SRW20</strain>
    </source>
</reference>
<dbReference type="Proteomes" id="UP000284706">
    <property type="component" value="Unassembled WGS sequence"/>
</dbReference>
<proteinExistence type="predicted"/>
<evidence type="ECO:0000313" key="1">
    <source>
        <dbReference type="EMBL" id="PPR00941.1"/>
    </source>
</evidence>
<comment type="caution">
    <text evidence="1">The sequence shown here is derived from an EMBL/GenBank/DDBJ whole genome shotgun (WGS) entry which is preliminary data.</text>
</comment>
<dbReference type="EMBL" id="NHYE01000977">
    <property type="protein sequence ID" value="PPR00941.1"/>
    <property type="molecule type" value="Genomic_DNA"/>
</dbReference>
<dbReference type="InParanoid" id="A0A409YD76"/>
<keyword evidence="2" id="KW-1185">Reference proteome</keyword>
<protein>
    <submittedName>
        <fullName evidence="1">Uncharacterized protein</fullName>
    </submittedName>
</protein>